<keyword evidence="1" id="KW-0472">Membrane</keyword>
<proteinExistence type="predicted"/>
<comment type="caution">
    <text evidence="2">The sequence shown here is derived from an EMBL/GenBank/DDBJ whole genome shotgun (WGS) entry which is preliminary data.</text>
</comment>
<dbReference type="AlphaFoldDB" id="A0AAN7U7T2"/>
<gene>
    <name evidence="2" type="ORF">RB653_004606</name>
</gene>
<evidence type="ECO:0000313" key="3">
    <source>
        <dbReference type="Proteomes" id="UP001344447"/>
    </source>
</evidence>
<accession>A0AAN7U7T2</accession>
<reference evidence="2 3" key="1">
    <citation type="submission" date="2023-11" db="EMBL/GenBank/DDBJ databases">
        <title>Dfirmibasis_genome.</title>
        <authorList>
            <person name="Edelbroek B."/>
            <person name="Kjellin J."/>
            <person name="Jerlstrom-Hultqvist J."/>
            <person name="Soderbom F."/>
        </authorList>
    </citation>
    <scope>NUCLEOTIDE SEQUENCE [LARGE SCALE GENOMIC DNA]</scope>
    <source>
        <strain evidence="2 3">TNS-C-14</strain>
    </source>
</reference>
<evidence type="ECO:0000313" key="2">
    <source>
        <dbReference type="EMBL" id="KAK5583016.1"/>
    </source>
</evidence>
<organism evidence="2 3">
    <name type="scientific">Dictyostelium firmibasis</name>
    <dbReference type="NCBI Taxonomy" id="79012"/>
    <lineage>
        <taxon>Eukaryota</taxon>
        <taxon>Amoebozoa</taxon>
        <taxon>Evosea</taxon>
        <taxon>Eumycetozoa</taxon>
        <taxon>Dictyostelia</taxon>
        <taxon>Dictyosteliales</taxon>
        <taxon>Dictyosteliaceae</taxon>
        <taxon>Dictyostelium</taxon>
    </lineage>
</organism>
<feature type="transmembrane region" description="Helical" evidence="1">
    <location>
        <begin position="153"/>
        <end position="172"/>
    </location>
</feature>
<name>A0AAN7U7T2_9MYCE</name>
<dbReference type="EMBL" id="JAVFKY010000001">
    <property type="protein sequence ID" value="KAK5583016.1"/>
    <property type="molecule type" value="Genomic_DNA"/>
</dbReference>
<evidence type="ECO:0000256" key="1">
    <source>
        <dbReference type="SAM" id="Phobius"/>
    </source>
</evidence>
<keyword evidence="1" id="KW-1133">Transmembrane helix</keyword>
<feature type="transmembrane region" description="Helical" evidence="1">
    <location>
        <begin position="102"/>
        <end position="122"/>
    </location>
</feature>
<keyword evidence="3" id="KW-1185">Reference proteome</keyword>
<protein>
    <submittedName>
        <fullName evidence="2">Uncharacterized protein</fullName>
    </submittedName>
</protein>
<dbReference type="Proteomes" id="UP001344447">
    <property type="component" value="Unassembled WGS sequence"/>
</dbReference>
<sequence length="359" mass="41156">MLVNEGLFFYNSLQFDITGCMADSNTHSSSSPSSLHNSKFNSSKNNGTINNSSEDEFKLSTCINQSVQYCIPIMYSADGIESLSFRVPLIDKYSKQLTLDNVYLIGCVILFLLIAACIARTMRILYIKRSRIQLLLTVNVLATKPKLTLEEKMFISGLSIMVVFYSLLKLLIINDLVDTVSMINCENVIIQLQFQGKSTNSIVQSISNLIVFIYLFKDPIQDIYDKITNVFDDLKLVDAFILDNIILNNLSSHNIQTLPVSHIKKALNLYIHKHYQHENHTNRMRRTFIFTTFRNTSNHDILEAINEYKISHPQHFKPLFYNNNYNNNINNNNILVINENINNNDSSGDNEDENSKLIK</sequence>
<keyword evidence="1" id="KW-0812">Transmembrane</keyword>